<dbReference type="InterPro" id="IPR011990">
    <property type="entry name" value="TPR-like_helical_dom_sf"/>
</dbReference>
<dbReference type="Pfam" id="PF13374">
    <property type="entry name" value="TPR_10"/>
    <property type="match status" value="1"/>
</dbReference>
<dbReference type="EMBL" id="WNKS01000001">
    <property type="protein sequence ID" value="MTV29826.1"/>
    <property type="molecule type" value="Genomic_DNA"/>
</dbReference>
<feature type="repeat" description="TPR" evidence="3">
    <location>
        <begin position="567"/>
        <end position="600"/>
    </location>
</feature>
<proteinExistence type="predicted"/>
<reference evidence="4 5" key="1">
    <citation type="submission" date="2019-11" db="EMBL/GenBank/DDBJ databases">
        <title>Whole-genome sequence of a Rhodoblastus acidophilus DSM 142.</title>
        <authorList>
            <person name="Kyndt J.A."/>
            <person name="Meyer T.E."/>
        </authorList>
    </citation>
    <scope>NUCLEOTIDE SEQUENCE [LARGE SCALE GENOMIC DNA]</scope>
    <source>
        <strain evidence="4 5">DSM 142</strain>
    </source>
</reference>
<dbReference type="Pfam" id="PF13414">
    <property type="entry name" value="TPR_11"/>
    <property type="match status" value="1"/>
</dbReference>
<feature type="repeat" description="TPR" evidence="3">
    <location>
        <begin position="180"/>
        <end position="213"/>
    </location>
</feature>
<organism evidence="4 5">
    <name type="scientific">Rhodoblastus acidophilus</name>
    <name type="common">Rhodopseudomonas acidophila</name>
    <dbReference type="NCBI Taxonomy" id="1074"/>
    <lineage>
        <taxon>Bacteria</taxon>
        <taxon>Pseudomonadati</taxon>
        <taxon>Pseudomonadota</taxon>
        <taxon>Alphaproteobacteria</taxon>
        <taxon>Hyphomicrobiales</taxon>
        <taxon>Rhodoblastaceae</taxon>
        <taxon>Rhodoblastus</taxon>
    </lineage>
</organism>
<evidence type="ECO:0000256" key="3">
    <source>
        <dbReference type="PROSITE-ProRule" id="PRU00339"/>
    </source>
</evidence>
<evidence type="ECO:0000313" key="5">
    <source>
        <dbReference type="Proteomes" id="UP000439113"/>
    </source>
</evidence>
<dbReference type="AlphaFoldDB" id="A0A6N8DJ29"/>
<evidence type="ECO:0000313" key="4">
    <source>
        <dbReference type="EMBL" id="MTV29826.1"/>
    </source>
</evidence>
<dbReference type="SUPFAM" id="SSF48452">
    <property type="entry name" value="TPR-like"/>
    <property type="match status" value="3"/>
</dbReference>
<protein>
    <submittedName>
        <fullName evidence="4">Tetratricopeptide repeat protein</fullName>
    </submittedName>
</protein>
<keyword evidence="2 3" id="KW-0802">TPR repeat</keyword>
<dbReference type="Gene3D" id="1.25.40.10">
    <property type="entry name" value="Tetratricopeptide repeat domain"/>
    <property type="match status" value="6"/>
</dbReference>
<dbReference type="PROSITE" id="PS50293">
    <property type="entry name" value="TPR_REGION"/>
    <property type="match status" value="5"/>
</dbReference>
<dbReference type="PANTHER" id="PTHR44943">
    <property type="entry name" value="CELLULOSE SYNTHASE OPERON PROTEIN C"/>
    <property type="match status" value="1"/>
</dbReference>
<dbReference type="PANTHER" id="PTHR44943:SF8">
    <property type="entry name" value="TPR REPEAT-CONTAINING PROTEIN MJ0263"/>
    <property type="match status" value="1"/>
</dbReference>
<keyword evidence="1" id="KW-0677">Repeat</keyword>
<dbReference type="SUPFAM" id="SSF53756">
    <property type="entry name" value="UDP-Glycosyltransferase/glycogen phosphorylase"/>
    <property type="match status" value="1"/>
</dbReference>
<dbReference type="Gene3D" id="3.40.50.2000">
    <property type="entry name" value="Glycogen Phosphorylase B"/>
    <property type="match status" value="1"/>
</dbReference>
<feature type="repeat" description="TPR" evidence="3">
    <location>
        <begin position="805"/>
        <end position="838"/>
    </location>
</feature>
<evidence type="ECO:0000256" key="2">
    <source>
        <dbReference type="ARBA" id="ARBA00022803"/>
    </source>
</evidence>
<dbReference type="InterPro" id="IPR013105">
    <property type="entry name" value="TPR_2"/>
</dbReference>
<feature type="repeat" description="TPR" evidence="3">
    <location>
        <begin position="669"/>
        <end position="702"/>
    </location>
</feature>
<dbReference type="Pfam" id="PF14559">
    <property type="entry name" value="TPR_19"/>
    <property type="match status" value="1"/>
</dbReference>
<dbReference type="RefSeq" id="WP_155444469.1">
    <property type="nucleotide sequence ID" value="NZ_JAOQNR010000001.1"/>
</dbReference>
<dbReference type="PROSITE" id="PS50005">
    <property type="entry name" value="TPR"/>
    <property type="match status" value="9"/>
</dbReference>
<dbReference type="Pfam" id="PF07719">
    <property type="entry name" value="TPR_2"/>
    <property type="match status" value="2"/>
</dbReference>
<feature type="repeat" description="TPR" evidence="3">
    <location>
        <begin position="146"/>
        <end position="179"/>
    </location>
</feature>
<feature type="repeat" description="TPR" evidence="3">
    <location>
        <begin position="839"/>
        <end position="872"/>
    </location>
</feature>
<dbReference type="InterPro" id="IPR019734">
    <property type="entry name" value="TPR_rpt"/>
</dbReference>
<dbReference type="OrthoDB" id="9800698at2"/>
<feature type="repeat" description="TPR" evidence="3">
    <location>
        <begin position="112"/>
        <end position="145"/>
    </location>
</feature>
<evidence type="ECO:0000256" key="1">
    <source>
        <dbReference type="ARBA" id="ARBA00022737"/>
    </source>
</evidence>
<dbReference type="SMART" id="SM00028">
    <property type="entry name" value="TPR"/>
    <property type="match status" value="15"/>
</dbReference>
<feature type="repeat" description="TPR" evidence="3">
    <location>
        <begin position="703"/>
        <end position="736"/>
    </location>
</feature>
<accession>A0A6N8DJ29</accession>
<comment type="caution">
    <text evidence="4">The sequence shown here is derived from an EMBL/GenBank/DDBJ whole genome shotgun (WGS) entry which is preliminary data.</text>
</comment>
<name>A0A6N8DJ29_RHOAC</name>
<dbReference type="InterPro" id="IPR027417">
    <property type="entry name" value="P-loop_NTPase"/>
</dbReference>
<dbReference type="SUPFAM" id="SSF52540">
    <property type="entry name" value="P-loop containing nucleoside triphosphate hydrolases"/>
    <property type="match status" value="1"/>
</dbReference>
<dbReference type="Gene3D" id="3.40.50.300">
    <property type="entry name" value="P-loop containing nucleotide triphosphate hydrolases"/>
    <property type="match status" value="1"/>
</dbReference>
<dbReference type="Pfam" id="PF13469">
    <property type="entry name" value="Sulfotransfer_3"/>
    <property type="match status" value="1"/>
</dbReference>
<feature type="repeat" description="TPR" evidence="3">
    <location>
        <begin position="635"/>
        <end position="668"/>
    </location>
</feature>
<dbReference type="Pfam" id="PF13432">
    <property type="entry name" value="TPR_16"/>
    <property type="match status" value="4"/>
</dbReference>
<gene>
    <name evidence="4" type="ORF">GJ654_02320</name>
</gene>
<dbReference type="InterPro" id="IPR051685">
    <property type="entry name" value="Ycf3/AcsC/BcsC/TPR_MFPF"/>
</dbReference>
<dbReference type="Proteomes" id="UP000439113">
    <property type="component" value="Unassembled WGS sequence"/>
</dbReference>
<sequence>MTGTTGLMPIGEALDYAERCRAEGRLMEAEAICKQILATQPDLAAAHHLAGVIAHQAGRLADAIANVQRATALAPDVALFRANLGEMFRLSGRPKQAVEEGVSATRLDPTMPAAWSNLGAAHYDLKNFEAAARAQQKAIEANPQFAPAHCNLGNAFYGLKDYPNAIAAYRTAVALAPDYADAWANLGTALHHNGDYAEAFVCLRRAIALAPDHANARAGLGILLLMRGDFAEGLAEYEWRLRSSARKGLPQKPWRGDSFFEKHVHVQAEQGFGDTLQFARYVKLLAPRAKKVSFRVHPELAGLMRESLPEIDVYGDSGDPPPYHCDFALMSLPHLFNTRHETIPADLPYLRAPPAAVEKWRARLAGLPGLKVGINWGGNPEHANDHRRSLEVTHFAPLLDVPGVSLVSLQFGARAAELKKLAPKGKVLDLSRDLGDFASTAGAVAHLDLVISVDSSCCHLAGGLGKPVWILLSWIADWRWLLEREDSPWYPNARLFRQRNENWPAVMAQVCKSLRAAAAGDASALMPFKAAQETRAAHARAILALETRRANAASPAPEAGPSEPDQAEALHNLGVAAHQSGQLADAIAHLRRATAIAPDRALYHANLGEMLRLSGQPEEAASQARNTLDIDPNYPEALSNLAIALFDLARYEEALTALDKAVALSPNFARAHSNRGNALQRLKRFAEAEPAYRRALELDAHFAEGWNNLGTCLRELKRFVDAIAAYRKALALKPHDPDILDSLALALKDLEKFDEAEDMFRRALAIGDRVEKIHIHYGALLADCNRIGEAEREARAALALDPDNGDAINLLGRARFEQGDFESALACFHRALALNPKLAEAWNNMGNALKDIGKFKEAEAAYLKAIEINPDLAGAYFNLADSRTFTADDPRIAQMEALAARPDLSATDRLQLDFALGKAYADLKNFEKSFGFYLRGNAAKRAAIDYDETQILGLFDRIEAAFTQETLARHVGLGHPSDRPIFVLGMPRSGTTLVEQILASHPGVHGAGELMSFSEAVAEAGGAFPDFLAAAKPGDLRRIGEAFLQRLLKIAPESARVTDKMPSNFYFVGLIHLALPNAKIIHCRRDAIDTCLSCFTKLFSAEQNHTYDLAELGRYHRRYEKLMAHWRAALPPGAFLDLDYKDVVEDAEGATRKLLDFCGLPFDPACLDFHLTARPVRTASATQVRKPVYRSAVGRWRVYQNSLKPLLNALDLDPGS</sequence>